<evidence type="ECO:0000256" key="2">
    <source>
        <dbReference type="ARBA" id="ARBA00023242"/>
    </source>
</evidence>
<dbReference type="Pfam" id="PF04690">
    <property type="entry name" value="YABBY"/>
    <property type="match status" value="1"/>
</dbReference>
<organism evidence="5 6">
    <name type="scientific">Kingdonia uniflora</name>
    <dbReference type="NCBI Taxonomy" id="39325"/>
    <lineage>
        <taxon>Eukaryota</taxon>
        <taxon>Viridiplantae</taxon>
        <taxon>Streptophyta</taxon>
        <taxon>Embryophyta</taxon>
        <taxon>Tracheophyta</taxon>
        <taxon>Spermatophyta</taxon>
        <taxon>Magnoliopsida</taxon>
        <taxon>Ranunculales</taxon>
        <taxon>Circaeasteraceae</taxon>
        <taxon>Kingdonia</taxon>
    </lineage>
</organism>
<evidence type="ECO:0000256" key="1">
    <source>
        <dbReference type="ARBA" id="ARBA00004123"/>
    </source>
</evidence>
<reference evidence="5 6" key="1">
    <citation type="journal article" date="2020" name="IScience">
        <title>Genome Sequencing of the Endangered Kingdonia uniflora (Circaeasteraceae, Ranunculales) Reveals Potential Mechanisms of Evolutionary Specialization.</title>
        <authorList>
            <person name="Sun Y."/>
            <person name="Deng T."/>
            <person name="Zhang A."/>
            <person name="Moore M.J."/>
            <person name="Landis J.B."/>
            <person name="Lin N."/>
            <person name="Zhang H."/>
            <person name="Zhang X."/>
            <person name="Huang J."/>
            <person name="Zhang X."/>
            <person name="Sun H."/>
            <person name="Wang H."/>
        </authorList>
    </citation>
    <scope>NUCLEOTIDE SEQUENCE [LARGE SCALE GENOMIC DNA]</scope>
    <source>
        <strain evidence="5">TB1705</strain>
        <tissue evidence="5">Leaf</tissue>
    </source>
</reference>
<gene>
    <name evidence="5" type="ORF">GIB67_017685</name>
</gene>
<dbReference type="AlphaFoldDB" id="A0A7J7NA49"/>
<comment type="caution">
    <text evidence="5">The sequence shown here is derived from an EMBL/GenBank/DDBJ whole genome shotgun (WGS) entry which is preliminary data.</text>
</comment>
<evidence type="ECO:0000259" key="3">
    <source>
        <dbReference type="Pfam" id="PF04690"/>
    </source>
</evidence>
<name>A0A7J7NA49_9MAGN</name>
<dbReference type="Proteomes" id="UP000541444">
    <property type="component" value="Unassembled WGS sequence"/>
</dbReference>
<feature type="domain" description="YABBY N-terminal" evidence="4">
    <location>
        <begin position="13"/>
        <end position="62"/>
    </location>
</feature>
<proteinExistence type="predicted"/>
<dbReference type="GO" id="GO:0005634">
    <property type="term" value="C:nucleus"/>
    <property type="evidence" value="ECO:0007669"/>
    <property type="project" value="UniProtKB-SubCell"/>
</dbReference>
<dbReference type="InterPro" id="IPR006780">
    <property type="entry name" value="YABBY"/>
</dbReference>
<accession>A0A7J7NA49</accession>
<dbReference type="InterPro" id="IPR056776">
    <property type="entry name" value="YABBY_N"/>
</dbReference>
<dbReference type="EMBL" id="JACGCM010000940">
    <property type="protein sequence ID" value="KAF6164101.1"/>
    <property type="molecule type" value="Genomic_DNA"/>
</dbReference>
<sequence>MSLCNTLLNLEDRQVCYVECGLCANILLVSVPTSITMKVVTVRCGHCSCLLSVNMFHASFFPMHLLPSSLEEQNQEAPICSNEEVEVHPKDPNPKTSNTDIPVNLYSVYRKAITPPQPIVSKQRKYRLPTAYNHFIKEEILRLKAIDPNMNHKMAFSNAAKNWSLHPRILHKLDGEGCSYGEGDMGRNTAVGQGYLQNKNIFERKASRLGVCARPSFK</sequence>
<dbReference type="GO" id="GO:0009944">
    <property type="term" value="P:polarity specification of adaxial/abaxial axis"/>
    <property type="evidence" value="ECO:0007669"/>
    <property type="project" value="TreeGrafter"/>
</dbReference>
<dbReference type="GO" id="GO:0045165">
    <property type="term" value="P:cell fate commitment"/>
    <property type="evidence" value="ECO:0007669"/>
    <property type="project" value="TreeGrafter"/>
</dbReference>
<keyword evidence="2" id="KW-0539">Nucleus</keyword>
<dbReference type="InterPro" id="IPR056775">
    <property type="entry name" value="YABBY_C"/>
</dbReference>
<evidence type="ECO:0000313" key="6">
    <source>
        <dbReference type="Proteomes" id="UP000541444"/>
    </source>
</evidence>
<evidence type="ECO:0000313" key="5">
    <source>
        <dbReference type="EMBL" id="KAF6164101.1"/>
    </source>
</evidence>
<feature type="domain" description="YABBY protein C-terminal" evidence="3">
    <location>
        <begin position="116"/>
        <end position="171"/>
    </location>
</feature>
<dbReference type="OrthoDB" id="667577at2759"/>
<dbReference type="Pfam" id="PF24868">
    <property type="entry name" value="YABBY_N"/>
    <property type="match status" value="1"/>
</dbReference>
<comment type="subcellular location">
    <subcellularLocation>
        <location evidence="1">Nucleus</location>
    </subcellularLocation>
</comment>
<evidence type="ECO:0000259" key="4">
    <source>
        <dbReference type="Pfam" id="PF24868"/>
    </source>
</evidence>
<dbReference type="GO" id="GO:0048481">
    <property type="term" value="P:plant ovule development"/>
    <property type="evidence" value="ECO:0007669"/>
    <property type="project" value="TreeGrafter"/>
</dbReference>
<dbReference type="PANTHER" id="PTHR31675">
    <property type="entry name" value="PROTEIN YABBY 6-RELATED"/>
    <property type="match status" value="1"/>
</dbReference>
<dbReference type="PANTHER" id="PTHR31675:SF8">
    <property type="entry name" value="AXIAL REGULATOR YABBY 4"/>
    <property type="match status" value="1"/>
</dbReference>
<protein>
    <submittedName>
        <fullName evidence="5">Uncharacterized protein</fullName>
    </submittedName>
</protein>
<keyword evidence="6" id="KW-1185">Reference proteome</keyword>